<protein>
    <submittedName>
        <fullName evidence="2">Uncharacterized protein</fullName>
    </submittedName>
</protein>
<comment type="caution">
    <text evidence="2">The sequence shown here is derived from an EMBL/GenBank/DDBJ whole genome shotgun (WGS) entry which is preliminary data.</text>
</comment>
<dbReference type="EMBL" id="JARJCM010000074">
    <property type="protein sequence ID" value="KAJ7032314.1"/>
    <property type="molecule type" value="Genomic_DNA"/>
</dbReference>
<keyword evidence="3" id="KW-1185">Reference proteome</keyword>
<evidence type="ECO:0000313" key="2">
    <source>
        <dbReference type="EMBL" id="KAJ7032314.1"/>
    </source>
</evidence>
<organism evidence="2 3">
    <name type="scientific">Mycena alexandri</name>
    <dbReference type="NCBI Taxonomy" id="1745969"/>
    <lineage>
        <taxon>Eukaryota</taxon>
        <taxon>Fungi</taxon>
        <taxon>Dikarya</taxon>
        <taxon>Basidiomycota</taxon>
        <taxon>Agaricomycotina</taxon>
        <taxon>Agaricomycetes</taxon>
        <taxon>Agaricomycetidae</taxon>
        <taxon>Agaricales</taxon>
        <taxon>Marasmiineae</taxon>
        <taxon>Mycenaceae</taxon>
        <taxon>Mycena</taxon>
    </lineage>
</organism>
<dbReference type="AlphaFoldDB" id="A0AAD6SQU9"/>
<sequence>MAFLSTSHARHPPPAASARCPARLSMAPLRPPTLHLDHPVGASTPLDILLPRPERSPARTQE</sequence>
<proteinExistence type="predicted"/>
<name>A0AAD6SQU9_9AGAR</name>
<feature type="region of interest" description="Disordered" evidence="1">
    <location>
        <begin position="1"/>
        <end position="62"/>
    </location>
</feature>
<dbReference type="Proteomes" id="UP001218188">
    <property type="component" value="Unassembled WGS sequence"/>
</dbReference>
<evidence type="ECO:0000313" key="3">
    <source>
        <dbReference type="Proteomes" id="UP001218188"/>
    </source>
</evidence>
<evidence type="ECO:0000256" key="1">
    <source>
        <dbReference type="SAM" id="MobiDB-lite"/>
    </source>
</evidence>
<reference evidence="2" key="1">
    <citation type="submission" date="2023-03" db="EMBL/GenBank/DDBJ databases">
        <title>Massive genome expansion in bonnet fungi (Mycena s.s.) driven by repeated elements and novel gene families across ecological guilds.</title>
        <authorList>
            <consortium name="Lawrence Berkeley National Laboratory"/>
            <person name="Harder C.B."/>
            <person name="Miyauchi S."/>
            <person name="Viragh M."/>
            <person name="Kuo A."/>
            <person name="Thoen E."/>
            <person name="Andreopoulos B."/>
            <person name="Lu D."/>
            <person name="Skrede I."/>
            <person name="Drula E."/>
            <person name="Henrissat B."/>
            <person name="Morin E."/>
            <person name="Kohler A."/>
            <person name="Barry K."/>
            <person name="LaButti K."/>
            <person name="Morin E."/>
            <person name="Salamov A."/>
            <person name="Lipzen A."/>
            <person name="Mereny Z."/>
            <person name="Hegedus B."/>
            <person name="Baldrian P."/>
            <person name="Stursova M."/>
            <person name="Weitz H."/>
            <person name="Taylor A."/>
            <person name="Grigoriev I.V."/>
            <person name="Nagy L.G."/>
            <person name="Martin F."/>
            <person name="Kauserud H."/>
        </authorList>
    </citation>
    <scope>NUCLEOTIDE SEQUENCE</scope>
    <source>
        <strain evidence="2">CBHHK200</strain>
    </source>
</reference>
<accession>A0AAD6SQU9</accession>
<feature type="compositionally biased region" description="Basic and acidic residues" evidence="1">
    <location>
        <begin position="52"/>
        <end position="62"/>
    </location>
</feature>
<gene>
    <name evidence="2" type="ORF">C8F04DRAFT_1262060</name>
</gene>